<dbReference type="PANTHER" id="PTHR43215">
    <property type="entry name" value="RADIAL SPOKE HEAD 1 HOMOLOG"/>
    <property type="match status" value="1"/>
</dbReference>
<dbReference type="HOGENOM" id="CLU_334205_0_0_1"/>
<feature type="compositionally biased region" description="Low complexity" evidence="2">
    <location>
        <begin position="415"/>
        <end position="430"/>
    </location>
</feature>
<dbReference type="eggNOG" id="KOG0231">
    <property type="taxonomic scope" value="Eukaryota"/>
</dbReference>
<dbReference type="Pfam" id="PF02493">
    <property type="entry name" value="MORN"/>
    <property type="match status" value="9"/>
</dbReference>
<evidence type="ECO:0000256" key="2">
    <source>
        <dbReference type="SAM" id="MobiDB-lite"/>
    </source>
</evidence>
<feature type="region of interest" description="Disordered" evidence="2">
    <location>
        <begin position="412"/>
        <end position="537"/>
    </location>
</feature>
<feature type="compositionally biased region" description="Polar residues" evidence="2">
    <location>
        <begin position="270"/>
        <end position="301"/>
    </location>
</feature>
<evidence type="ECO:0000256" key="1">
    <source>
        <dbReference type="ARBA" id="ARBA00022737"/>
    </source>
</evidence>
<dbReference type="SMART" id="SM00698">
    <property type="entry name" value="MORN"/>
    <property type="match status" value="9"/>
</dbReference>
<feature type="compositionally biased region" description="Polar residues" evidence="2">
    <location>
        <begin position="846"/>
        <end position="855"/>
    </location>
</feature>
<feature type="compositionally biased region" description="Polar residues" evidence="2">
    <location>
        <begin position="465"/>
        <end position="504"/>
    </location>
</feature>
<name>Q24FW3_TETTS</name>
<feature type="region of interest" description="Disordered" evidence="2">
    <location>
        <begin position="831"/>
        <end position="855"/>
    </location>
</feature>
<feature type="compositionally biased region" description="Low complexity" evidence="2">
    <location>
        <begin position="10"/>
        <end position="37"/>
    </location>
</feature>
<dbReference type="Proteomes" id="UP000009168">
    <property type="component" value="Unassembled WGS sequence"/>
</dbReference>
<dbReference type="EMBL" id="GG662264">
    <property type="protein sequence ID" value="EAS06647.2"/>
    <property type="molecule type" value="Genomic_DNA"/>
</dbReference>
<dbReference type="PANTHER" id="PTHR43215:SF14">
    <property type="entry name" value="RADIAL SPOKE HEAD 1 HOMOLOG"/>
    <property type="match status" value="1"/>
</dbReference>
<dbReference type="KEGG" id="tet:TTHERM_00940320"/>
<dbReference type="SUPFAM" id="SSF82185">
    <property type="entry name" value="Histone H3 K4-specific methyltransferase SET7/9 N-terminal domain"/>
    <property type="match status" value="2"/>
</dbReference>
<accession>Q24FW3</accession>
<evidence type="ECO:0000313" key="4">
    <source>
        <dbReference type="Proteomes" id="UP000009168"/>
    </source>
</evidence>
<dbReference type="InParanoid" id="Q24FW3"/>
<dbReference type="GeneID" id="7830946"/>
<feature type="compositionally biased region" description="Polar residues" evidence="2">
    <location>
        <begin position="435"/>
        <end position="453"/>
    </location>
</feature>
<dbReference type="GO" id="GO:0005829">
    <property type="term" value="C:cytosol"/>
    <property type="evidence" value="ECO:0007669"/>
    <property type="project" value="TreeGrafter"/>
</dbReference>
<feature type="region of interest" description="Disordered" evidence="2">
    <location>
        <begin position="270"/>
        <end position="331"/>
    </location>
</feature>
<feature type="compositionally biased region" description="Polar residues" evidence="2">
    <location>
        <begin position="315"/>
        <end position="331"/>
    </location>
</feature>
<dbReference type="Gene3D" id="2.20.110.10">
    <property type="entry name" value="Histone H3 K4-specific methyltransferase SET7/9 N-terminal domain"/>
    <property type="match status" value="5"/>
</dbReference>
<organism evidence="3 4">
    <name type="scientific">Tetrahymena thermophila (strain SB210)</name>
    <dbReference type="NCBI Taxonomy" id="312017"/>
    <lineage>
        <taxon>Eukaryota</taxon>
        <taxon>Sar</taxon>
        <taxon>Alveolata</taxon>
        <taxon>Ciliophora</taxon>
        <taxon>Intramacronucleata</taxon>
        <taxon>Oligohymenophorea</taxon>
        <taxon>Hymenostomatida</taxon>
        <taxon>Tetrahymenina</taxon>
        <taxon>Tetrahymenidae</taxon>
        <taxon>Tetrahymena</taxon>
    </lineage>
</organism>
<feature type="region of interest" description="Disordered" evidence="2">
    <location>
        <begin position="1"/>
        <end position="37"/>
    </location>
</feature>
<reference evidence="4" key="1">
    <citation type="journal article" date="2006" name="PLoS Biol.">
        <title>Macronuclear genome sequence of the ciliate Tetrahymena thermophila, a model eukaryote.</title>
        <authorList>
            <person name="Eisen J.A."/>
            <person name="Coyne R.S."/>
            <person name="Wu M."/>
            <person name="Wu D."/>
            <person name="Thiagarajan M."/>
            <person name="Wortman J.R."/>
            <person name="Badger J.H."/>
            <person name="Ren Q."/>
            <person name="Amedeo P."/>
            <person name="Jones K.M."/>
            <person name="Tallon L.J."/>
            <person name="Delcher A.L."/>
            <person name="Salzberg S.L."/>
            <person name="Silva J.C."/>
            <person name="Haas B.J."/>
            <person name="Majoros W.H."/>
            <person name="Farzad M."/>
            <person name="Carlton J.M."/>
            <person name="Smith R.K. Jr."/>
            <person name="Garg J."/>
            <person name="Pearlman R.E."/>
            <person name="Karrer K.M."/>
            <person name="Sun L."/>
            <person name="Manning G."/>
            <person name="Elde N.C."/>
            <person name="Turkewitz A.P."/>
            <person name="Asai D.J."/>
            <person name="Wilkes D.E."/>
            <person name="Wang Y."/>
            <person name="Cai H."/>
            <person name="Collins K."/>
            <person name="Stewart B.A."/>
            <person name="Lee S.R."/>
            <person name="Wilamowska K."/>
            <person name="Weinberg Z."/>
            <person name="Ruzzo W.L."/>
            <person name="Wloga D."/>
            <person name="Gaertig J."/>
            <person name="Frankel J."/>
            <person name="Tsao C.-C."/>
            <person name="Gorovsky M.A."/>
            <person name="Keeling P.J."/>
            <person name="Waller R.F."/>
            <person name="Patron N.J."/>
            <person name="Cherry J.M."/>
            <person name="Stover N.A."/>
            <person name="Krieger C.J."/>
            <person name="del Toro C."/>
            <person name="Ryder H.F."/>
            <person name="Williamson S.C."/>
            <person name="Barbeau R.A."/>
            <person name="Hamilton E.P."/>
            <person name="Orias E."/>
        </authorList>
    </citation>
    <scope>NUCLEOTIDE SEQUENCE [LARGE SCALE GENOMIC DNA]</scope>
    <source>
        <strain evidence="4">SB210</strain>
    </source>
</reference>
<gene>
    <name evidence="3" type="ORF">TTHERM_00940320</name>
</gene>
<dbReference type="InterPro" id="IPR003409">
    <property type="entry name" value="MORN"/>
</dbReference>
<dbReference type="RefSeq" id="XP_001026892.2">
    <property type="nucleotide sequence ID" value="XM_001026892.3"/>
</dbReference>
<protein>
    <submittedName>
        <fullName evidence="3">MORN motif protein</fullName>
    </submittedName>
</protein>
<proteinExistence type="predicted"/>
<keyword evidence="1" id="KW-0677">Repeat</keyword>
<keyword evidence="4" id="KW-1185">Reference proteome</keyword>
<dbReference type="AlphaFoldDB" id="Q24FW3"/>
<sequence>MRKANTLSSNSISYNRTMNNNNNNGSYSNNNGNSQNSNHLLQVDNEFKCNIKDHQRERIDYICTYKDCTAESRLCCMYCKQLYHGSHQKEKVIKLKEFSSKVVVDAEKLTKRFEEMVEENDIKLIFQQRLQKTVKDKLNELVKSFQRSIKISRERISTIIESTQNIYEQAENQDICDDIHEFNNELYKILHRSYKLHSKEDIEILTKIYRNENYSEYLSNSKSISRNKFFYFANDRLDQYFSQLTIETDNLIRDLGGQIKKMEEIVAQSLGEQQNKNQGQTTKLPTIGRNSSETRFNQKNVPNYARPRSSDKNKSQILITDPSGYQNERSAPNKQYMLKREVLNPNNNSFNGRSLLNSMNQSNNNHYPVMQRNTKSYKTVKFDKNQIGNNGSKFNLNDCILLLDLENNNKKRGNNQRLSQSNLNDSLLSQDNHESNMPFSPFKDSNSKNNGSFSLLKDLMYVDNPPQNNTGSQIKNQDSNQKQNGSNVKEATSPESQIAYNNQKQEADKKQQGESATKAENNQKENQQLNQQGSLPVYKIRDIQKENQERNKPKEEWIQINEEEVPDIKSLTEAADKQIGEFQYILPTDHTDSEYSTLPVMKNTTNGQIYSGQWKDGQRHGKGLGILKDGSVYVGYWKNNQANGYGRIIHPNGNIYEGDWMNGKAHGRGIYRYPNGTKYEGEWFEDLYDGYGVKTWNQGSVYQGYYRQGYRDGKGVFTWPDGSSYDGYFYKNQIHGYGIYKWKDGREYRGEWSSGKMNGKGWFKWPDDRIYEGNYFNDKKEGFGVFHWPNNEKTYEGYWLNDQPHGIGHIIQKNGQKSKGEWQDGKQIRWIPDSEDTSAQEKKLQLQFSKPGSTK</sequence>
<evidence type="ECO:0000313" key="3">
    <source>
        <dbReference type="EMBL" id="EAS06647.2"/>
    </source>
</evidence>